<gene>
    <name evidence="1" type="ORF">B0H16DRAFT_1474970</name>
</gene>
<proteinExistence type="predicted"/>
<dbReference type="EMBL" id="JARKIB010000253">
    <property type="protein sequence ID" value="KAJ7719389.1"/>
    <property type="molecule type" value="Genomic_DNA"/>
</dbReference>
<name>A0AAD7MIN7_9AGAR</name>
<organism evidence="1 2">
    <name type="scientific">Mycena metata</name>
    <dbReference type="NCBI Taxonomy" id="1033252"/>
    <lineage>
        <taxon>Eukaryota</taxon>
        <taxon>Fungi</taxon>
        <taxon>Dikarya</taxon>
        <taxon>Basidiomycota</taxon>
        <taxon>Agaricomycotina</taxon>
        <taxon>Agaricomycetes</taxon>
        <taxon>Agaricomycetidae</taxon>
        <taxon>Agaricales</taxon>
        <taxon>Marasmiineae</taxon>
        <taxon>Mycenaceae</taxon>
        <taxon>Mycena</taxon>
    </lineage>
</organism>
<reference evidence="1" key="1">
    <citation type="submission" date="2023-03" db="EMBL/GenBank/DDBJ databases">
        <title>Massive genome expansion in bonnet fungi (Mycena s.s.) driven by repeated elements and novel gene families across ecological guilds.</title>
        <authorList>
            <consortium name="Lawrence Berkeley National Laboratory"/>
            <person name="Harder C.B."/>
            <person name="Miyauchi S."/>
            <person name="Viragh M."/>
            <person name="Kuo A."/>
            <person name="Thoen E."/>
            <person name="Andreopoulos B."/>
            <person name="Lu D."/>
            <person name="Skrede I."/>
            <person name="Drula E."/>
            <person name="Henrissat B."/>
            <person name="Morin E."/>
            <person name="Kohler A."/>
            <person name="Barry K."/>
            <person name="LaButti K."/>
            <person name="Morin E."/>
            <person name="Salamov A."/>
            <person name="Lipzen A."/>
            <person name="Mereny Z."/>
            <person name="Hegedus B."/>
            <person name="Baldrian P."/>
            <person name="Stursova M."/>
            <person name="Weitz H."/>
            <person name="Taylor A."/>
            <person name="Grigoriev I.V."/>
            <person name="Nagy L.G."/>
            <person name="Martin F."/>
            <person name="Kauserud H."/>
        </authorList>
    </citation>
    <scope>NUCLEOTIDE SEQUENCE</scope>
    <source>
        <strain evidence="1">CBHHK182m</strain>
    </source>
</reference>
<keyword evidence="2" id="KW-1185">Reference proteome</keyword>
<evidence type="ECO:0000313" key="2">
    <source>
        <dbReference type="Proteomes" id="UP001215598"/>
    </source>
</evidence>
<dbReference type="AlphaFoldDB" id="A0AAD7MIN7"/>
<protein>
    <submittedName>
        <fullName evidence="1">Uncharacterized protein</fullName>
    </submittedName>
</protein>
<sequence>MSGAAAGADGAISGRATLETQMEQVLWVGREGDKRRKVKGERTHRNSTGSCIAMYPGILTETVAAARSECKKPKVYEAHVLATAVLAAAAAEVGDHTEFHLECTQEPGTRDLVTLEVFEGSSIDLRAAVDVAGSSVARVESRVHYVEVNLFASRPPANVLQLLYARHVEPEGGLWGHRECRRGRTSWPS</sequence>
<accession>A0AAD7MIN7</accession>
<dbReference type="Proteomes" id="UP001215598">
    <property type="component" value="Unassembled WGS sequence"/>
</dbReference>
<comment type="caution">
    <text evidence="1">The sequence shown here is derived from an EMBL/GenBank/DDBJ whole genome shotgun (WGS) entry which is preliminary data.</text>
</comment>
<evidence type="ECO:0000313" key="1">
    <source>
        <dbReference type="EMBL" id="KAJ7719389.1"/>
    </source>
</evidence>